<dbReference type="SUPFAM" id="SSF57262">
    <property type="entry name" value="Leech antihemostatic proteins"/>
    <property type="match status" value="1"/>
</dbReference>
<name>A0A7T0P923_9ANNE</name>
<feature type="domain" description="Antistasin-like" evidence="7">
    <location>
        <begin position="46"/>
        <end position="72"/>
    </location>
</feature>
<evidence type="ECO:0000313" key="8">
    <source>
        <dbReference type="EMBL" id="QPK77435.1"/>
    </source>
</evidence>
<dbReference type="InterPro" id="IPR011061">
    <property type="entry name" value="Hirudin/antistatin"/>
</dbReference>
<sequence>MKSAVLCFLLVTVVMVSSFDVNSHTTPCGPVTCSGAQMCEVDKCVCSDLHCKVKCEHGFKKDDNGCEYACICADAPQ</sequence>
<evidence type="ECO:0000256" key="3">
    <source>
        <dbReference type="ARBA" id="ARBA00022525"/>
    </source>
</evidence>
<evidence type="ECO:0000259" key="7">
    <source>
        <dbReference type="PROSITE" id="PS51252"/>
    </source>
</evidence>
<comment type="similarity">
    <text evidence="2">Belongs to the protease inhibitor I15 (antistasin) family.</text>
</comment>
<keyword evidence="3" id="KW-0964">Secreted</keyword>
<organism evidence="8">
    <name type="scientific">Hirudo verbana</name>
    <dbReference type="NCBI Taxonomy" id="311461"/>
    <lineage>
        <taxon>Eukaryota</taxon>
        <taxon>Metazoa</taxon>
        <taxon>Spiralia</taxon>
        <taxon>Lophotrochozoa</taxon>
        <taxon>Annelida</taxon>
        <taxon>Clitellata</taxon>
        <taxon>Hirudinea</taxon>
        <taxon>Hirudinida</taxon>
        <taxon>Hirudiniformes</taxon>
        <taxon>Hirudinidae</taxon>
        <taxon>Hirudo</taxon>
    </lineage>
</organism>
<dbReference type="EMBL" id="MT000978">
    <property type="protein sequence ID" value="QPK77435.1"/>
    <property type="molecule type" value="Genomic_DNA"/>
</dbReference>
<reference evidence="8" key="1">
    <citation type="submission" date="2020-01" db="EMBL/GenBank/DDBJ databases">
        <authorList>
            <person name="Gaasterland T."/>
            <person name="Baker M."/>
            <person name="Edsal L."/>
            <person name="Macagno E.R."/>
        </authorList>
    </citation>
    <scope>NUCLEOTIDE SEQUENCE</scope>
</reference>
<dbReference type="GO" id="GO:0004867">
    <property type="term" value="F:serine-type endopeptidase inhibitor activity"/>
    <property type="evidence" value="ECO:0007669"/>
    <property type="project" value="UniProtKB-KW"/>
</dbReference>
<accession>A0A7T0P923</accession>
<evidence type="ECO:0000256" key="6">
    <source>
        <dbReference type="SAM" id="SignalP"/>
    </source>
</evidence>
<feature type="chain" id="PRO_5031326152" evidence="6">
    <location>
        <begin position="19"/>
        <end position="77"/>
    </location>
</feature>
<keyword evidence="5" id="KW-0722">Serine protease inhibitor</keyword>
<keyword evidence="6" id="KW-0732">Signal</keyword>
<feature type="signal peptide" evidence="6">
    <location>
        <begin position="1"/>
        <end position="18"/>
    </location>
</feature>
<evidence type="ECO:0000256" key="2">
    <source>
        <dbReference type="ARBA" id="ARBA00008768"/>
    </source>
</evidence>
<dbReference type="InterPro" id="IPR004094">
    <property type="entry name" value="Antistasin-like"/>
</dbReference>
<evidence type="ECO:0000256" key="4">
    <source>
        <dbReference type="ARBA" id="ARBA00022690"/>
    </source>
</evidence>
<dbReference type="Pfam" id="PF02822">
    <property type="entry name" value="Antistasin"/>
    <property type="match status" value="1"/>
</dbReference>
<dbReference type="Gene3D" id="2.10.22.10">
    <property type="entry name" value="Antistasin, domain 1"/>
    <property type="match status" value="1"/>
</dbReference>
<dbReference type="GO" id="GO:0005576">
    <property type="term" value="C:extracellular region"/>
    <property type="evidence" value="ECO:0007669"/>
    <property type="project" value="UniProtKB-SubCell"/>
</dbReference>
<evidence type="ECO:0000256" key="1">
    <source>
        <dbReference type="ARBA" id="ARBA00004613"/>
    </source>
</evidence>
<dbReference type="PROSITE" id="PS51252">
    <property type="entry name" value="ANTISTASIN"/>
    <property type="match status" value="1"/>
</dbReference>
<protein>
    <submittedName>
        <fullName evidence="8">Bdellastasin</fullName>
    </submittedName>
</protein>
<keyword evidence="4" id="KW-0646">Protease inhibitor</keyword>
<evidence type="ECO:0000256" key="5">
    <source>
        <dbReference type="ARBA" id="ARBA00022900"/>
    </source>
</evidence>
<proteinExistence type="inferred from homology"/>
<dbReference type="AlphaFoldDB" id="A0A7T0P923"/>
<comment type="subcellular location">
    <subcellularLocation>
        <location evidence="1">Secreted</location>
    </subcellularLocation>
</comment>